<evidence type="ECO:0000256" key="7">
    <source>
        <dbReference type="ARBA" id="ARBA00022755"/>
    </source>
</evidence>
<comment type="similarity">
    <text evidence="11 14">Belongs to the GARS family.</text>
</comment>
<dbReference type="SUPFAM" id="SSF52440">
    <property type="entry name" value="PreATP-grasp domain"/>
    <property type="match status" value="1"/>
</dbReference>
<dbReference type="PANTHER" id="PTHR43472:SF1">
    <property type="entry name" value="PHOSPHORIBOSYLAMINE--GLYCINE LIGASE, CHLOROPLASTIC"/>
    <property type="match status" value="1"/>
</dbReference>
<comment type="catalytic activity">
    <reaction evidence="14">
        <text>5-phospho-beta-D-ribosylamine + glycine + ATP = N(1)-(5-phospho-beta-D-ribosyl)glycinamide + ADP + phosphate + H(+)</text>
        <dbReference type="Rhea" id="RHEA:17453"/>
        <dbReference type="ChEBI" id="CHEBI:15378"/>
        <dbReference type="ChEBI" id="CHEBI:30616"/>
        <dbReference type="ChEBI" id="CHEBI:43474"/>
        <dbReference type="ChEBI" id="CHEBI:57305"/>
        <dbReference type="ChEBI" id="CHEBI:58681"/>
        <dbReference type="ChEBI" id="CHEBI:143788"/>
        <dbReference type="ChEBI" id="CHEBI:456216"/>
        <dbReference type="EC" id="6.3.4.13"/>
    </reaction>
</comment>
<dbReference type="RefSeq" id="WP_012901343.1">
    <property type="nucleotide sequence ID" value="NC_013665.1"/>
</dbReference>
<evidence type="ECO:0000256" key="11">
    <source>
        <dbReference type="ARBA" id="ARBA00038345"/>
    </source>
</evidence>
<dbReference type="FunCoup" id="D1Z1U7">
    <property type="interactions" value="99"/>
</dbReference>
<dbReference type="PATRIC" id="fig|304371.9.peg.2654"/>
<dbReference type="InterPro" id="IPR037123">
    <property type="entry name" value="PRibGlycinamide_synth_C_sf"/>
</dbReference>
<dbReference type="SMART" id="SM01209">
    <property type="entry name" value="GARS_A"/>
    <property type="match status" value="1"/>
</dbReference>
<evidence type="ECO:0000256" key="5">
    <source>
        <dbReference type="ARBA" id="ARBA00022598"/>
    </source>
</evidence>
<dbReference type="NCBIfam" id="TIGR00877">
    <property type="entry name" value="purD"/>
    <property type="match status" value="1"/>
</dbReference>
<dbReference type="Pfam" id="PF02843">
    <property type="entry name" value="GARS_C"/>
    <property type="match status" value="1"/>
</dbReference>
<evidence type="ECO:0000256" key="1">
    <source>
        <dbReference type="ARBA" id="ARBA00001936"/>
    </source>
</evidence>
<evidence type="ECO:0000256" key="8">
    <source>
        <dbReference type="ARBA" id="ARBA00022840"/>
    </source>
</evidence>
<dbReference type="PANTHER" id="PTHR43472">
    <property type="entry name" value="PHOSPHORIBOSYLAMINE--GLYCINE LIGASE"/>
    <property type="match status" value="1"/>
</dbReference>
<evidence type="ECO:0000256" key="3">
    <source>
        <dbReference type="ARBA" id="ARBA00005174"/>
    </source>
</evidence>
<dbReference type="Gene3D" id="3.30.1490.20">
    <property type="entry name" value="ATP-grasp fold, A domain"/>
    <property type="match status" value="1"/>
</dbReference>
<dbReference type="EMBL" id="AP011532">
    <property type="protein sequence ID" value="BAI62669.1"/>
    <property type="molecule type" value="Genomic_DNA"/>
</dbReference>
<dbReference type="GO" id="GO:0046872">
    <property type="term" value="F:metal ion binding"/>
    <property type="evidence" value="ECO:0007669"/>
    <property type="project" value="InterPro"/>
</dbReference>
<dbReference type="KEGG" id="mpd:MCP_2597"/>
<dbReference type="STRING" id="304371.MCP_2597"/>
<keyword evidence="7 14" id="KW-0658">Purine biosynthesis</keyword>
<dbReference type="InterPro" id="IPR020561">
    <property type="entry name" value="PRibGlycinamid_synth_ATP-grasp"/>
</dbReference>
<reference evidence="17 18" key="1">
    <citation type="journal article" date="2007" name="Appl. Environ. Microbiol.">
        <title>Isolation of key methanogens for global methane emission from rice paddy fields: a novel isolate affiliated with the clone cluster rice cluster I.</title>
        <authorList>
            <person name="Sakai S."/>
            <person name="Imachi H."/>
            <person name="Sekiguchi Y."/>
            <person name="Ohashi A."/>
            <person name="Harada H."/>
            <person name="Kamagata Y."/>
        </authorList>
    </citation>
    <scope>NUCLEOTIDE SEQUENCE [LARGE SCALE GENOMIC DNA]</scope>
    <source>
        <strain evidence="18">DSM 17711 / JCM 13418 / NBRC 101707 / SANAE</strain>
    </source>
</reference>
<dbReference type="OrthoDB" id="146558at2157"/>
<dbReference type="InterPro" id="IPR020562">
    <property type="entry name" value="PRibGlycinamide_synth_N"/>
</dbReference>
<dbReference type="GO" id="GO:0006189">
    <property type="term" value="P:'de novo' IMP biosynthetic process"/>
    <property type="evidence" value="ECO:0007669"/>
    <property type="project" value="UniProtKB-UniRule"/>
</dbReference>
<dbReference type="InterPro" id="IPR020560">
    <property type="entry name" value="PRibGlycinamide_synth_C-dom"/>
</dbReference>
<accession>D1Z1U7</accession>
<evidence type="ECO:0000256" key="6">
    <source>
        <dbReference type="ARBA" id="ARBA00022741"/>
    </source>
</evidence>
<keyword evidence="9" id="KW-0460">Magnesium</keyword>
<dbReference type="Pfam" id="PF02844">
    <property type="entry name" value="GARS_N"/>
    <property type="match status" value="1"/>
</dbReference>
<evidence type="ECO:0000256" key="13">
    <source>
        <dbReference type="ARBA" id="ARBA00042864"/>
    </source>
</evidence>
<reference evidence="17 18" key="2">
    <citation type="journal article" date="2008" name="Int. J. Syst. Evol. Microbiol.">
        <title>Methanocella paludicola gen. nov., sp. nov., a methane-producing archaeon, the first isolate of the lineage 'Rice Cluster I', and proposal of the new archaeal order Methanocellales ord. nov.</title>
        <authorList>
            <person name="Sakai S."/>
            <person name="Imachi H."/>
            <person name="Hanada S."/>
            <person name="Ohashi A."/>
            <person name="Harada H."/>
            <person name="Kamagata Y."/>
        </authorList>
    </citation>
    <scope>NUCLEOTIDE SEQUENCE [LARGE SCALE GENOMIC DNA]</scope>
    <source>
        <strain evidence="18">DSM 17711 / JCM 13418 / NBRC 101707 / SANAE</strain>
    </source>
</reference>
<dbReference type="InterPro" id="IPR013815">
    <property type="entry name" value="ATP_grasp_subdomain_1"/>
</dbReference>
<dbReference type="UniPathway" id="UPA00074">
    <property type="reaction ID" value="UER00125"/>
</dbReference>
<dbReference type="PROSITE" id="PS00184">
    <property type="entry name" value="GARS"/>
    <property type="match status" value="1"/>
</dbReference>
<evidence type="ECO:0000256" key="2">
    <source>
        <dbReference type="ARBA" id="ARBA00001946"/>
    </source>
</evidence>
<dbReference type="InParanoid" id="D1Z1U7"/>
<dbReference type="SUPFAM" id="SSF51246">
    <property type="entry name" value="Rudiment single hybrid motif"/>
    <property type="match status" value="1"/>
</dbReference>
<name>D1Z1U7_METPS</name>
<evidence type="ECO:0000256" key="9">
    <source>
        <dbReference type="ARBA" id="ARBA00022842"/>
    </source>
</evidence>
<keyword evidence="5 14" id="KW-0436">Ligase</keyword>
<dbReference type="InterPro" id="IPR011054">
    <property type="entry name" value="Rudment_hybrid_motif"/>
</dbReference>
<dbReference type="InterPro" id="IPR011761">
    <property type="entry name" value="ATP-grasp"/>
</dbReference>
<evidence type="ECO:0000256" key="4">
    <source>
        <dbReference type="ARBA" id="ARBA00013255"/>
    </source>
</evidence>
<dbReference type="InterPro" id="IPR016185">
    <property type="entry name" value="PreATP-grasp_dom_sf"/>
</dbReference>
<organism evidence="17 18">
    <name type="scientific">Methanocella paludicola (strain DSM 17711 / JCM 13418 / NBRC 101707 / SANAE)</name>
    <dbReference type="NCBI Taxonomy" id="304371"/>
    <lineage>
        <taxon>Archaea</taxon>
        <taxon>Methanobacteriati</taxon>
        <taxon>Methanobacteriota</taxon>
        <taxon>Stenosarchaea group</taxon>
        <taxon>Methanomicrobia</taxon>
        <taxon>Methanocellales</taxon>
        <taxon>Methanocellaceae</taxon>
        <taxon>Methanocella</taxon>
    </lineage>
</organism>
<dbReference type="Gene3D" id="3.40.50.20">
    <property type="match status" value="1"/>
</dbReference>
<dbReference type="HAMAP" id="MF_00138">
    <property type="entry name" value="GARS"/>
    <property type="match status" value="1"/>
</dbReference>
<dbReference type="GeneID" id="8683072"/>
<dbReference type="GO" id="GO:0009113">
    <property type="term" value="P:purine nucleobase biosynthetic process"/>
    <property type="evidence" value="ECO:0007669"/>
    <property type="project" value="InterPro"/>
</dbReference>
<evidence type="ECO:0000313" key="17">
    <source>
        <dbReference type="EMBL" id="BAI62669.1"/>
    </source>
</evidence>
<keyword evidence="8 15" id="KW-0067">ATP-binding</keyword>
<dbReference type="PROSITE" id="PS50975">
    <property type="entry name" value="ATP_GRASP"/>
    <property type="match status" value="1"/>
</dbReference>
<keyword evidence="18" id="KW-1185">Reference proteome</keyword>
<evidence type="ECO:0000313" key="18">
    <source>
        <dbReference type="Proteomes" id="UP000001882"/>
    </source>
</evidence>
<dbReference type="GO" id="GO:0004637">
    <property type="term" value="F:phosphoribosylamine-glycine ligase activity"/>
    <property type="evidence" value="ECO:0007669"/>
    <property type="project" value="UniProtKB-UniRule"/>
</dbReference>
<comment type="pathway">
    <text evidence="3 14">Purine metabolism; IMP biosynthesis via de novo pathway; N(1)-(5-phospho-D-ribosyl)glycinamide from 5-phospho-alpha-D-ribose 1-diphosphate: step 2/2.</text>
</comment>
<dbReference type="SUPFAM" id="SSF56059">
    <property type="entry name" value="Glutathione synthetase ATP-binding domain-like"/>
    <property type="match status" value="1"/>
</dbReference>
<dbReference type="SMART" id="SM01210">
    <property type="entry name" value="GARS_C"/>
    <property type="match status" value="1"/>
</dbReference>
<dbReference type="Proteomes" id="UP000001882">
    <property type="component" value="Chromosome"/>
</dbReference>
<dbReference type="eggNOG" id="arCOG04415">
    <property type="taxonomic scope" value="Archaea"/>
</dbReference>
<evidence type="ECO:0000256" key="10">
    <source>
        <dbReference type="ARBA" id="ARBA00023211"/>
    </source>
</evidence>
<dbReference type="Pfam" id="PF01071">
    <property type="entry name" value="GARS_A"/>
    <property type="match status" value="1"/>
</dbReference>
<dbReference type="Gene3D" id="3.30.470.20">
    <property type="entry name" value="ATP-grasp fold, B domain"/>
    <property type="match status" value="1"/>
</dbReference>
<dbReference type="Gene3D" id="3.90.600.10">
    <property type="entry name" value="Phosphoribosylglycinamide synthetase, C-terminal domain"/>
    <property type="match status" value="1"/>
</dbReference>
<evidence type="ECO:0000256" key="12">
    <source>
        <dbReference type="ARBA" id="ARBA00042242"/>
    </source>
</evidence>
<reference evidence="18" key="3">
    <citation type="journal article" date="2011" name="PLoS ONE">
        <title>Genome sequence of a mesophilic hydrogenotrophic methanogen Methanocella paludicola, the first cultivated representative of the order Methanocellales.</title>
        <authorList>
            <person name="Sakai S."/>
            <person name="Takaki Y."/>
            <person name="Shimamura S."/>
            <person name="Sekine M."/>
            <person name="Tajima T."/>
            <person name="Kosugi H."/>
            <person name="Ichikawa N."/>
            <person name="Tasumi E."/>
            <person name="Hiraki A.T."/>
            <person name="Shimizu A."/>
            <person name="Kato Y."/>
            <person name="Nishiko R."/>
            <person name="Mori K."/>
            <person name="Fujita N."/>
            <person name="Imachi H."/>
            <person name="Takai K."/>
        </authorList>
    </citation>
    <scope>NUCLEOTIDE SEQUENCE [LARGE SCALE GENOMIC DNA]</scope>
    <source>
        <strain evidence="18">DSM 17711 / JCM 13418 / NBRC 101707 / SANAE</strain>
    </source>
</reference>
<dbReference type="InterPro" id="IPR020559">
    <property type="entry name" value="PRibGlycinamide_synth_CS"/>
</dbReference>
<sequence>MKVLVVGSGGRENAIVDALARSAYKPKIYAALGNLNPGIRRKAEDHLLTKETDVPAIVQYADEKSVDFAIVGPEAPLAAGLVDALHDKGIPAASPTRDAARLEFDKAWTRTFMARNGIKGVPRFKVYEDAGDAYRYLEEFPNSVIKPAGLTGGKGVKVMGEHLKTLQEGKAYIEEVLKSGKVVIEDRLEGEEVTIQAFVDGKNVSPMPTVQDHKRAYEDDKGPNTGGMGSYTDHTELLPFMFMEDYNEGVEIMKATVEALKKEMGIVYKGTLYGQFMITGDGMKVIEYNARFGDPEAMNVLTLLKTDFVDICQAMIDGSLDKMNIEFERSATVCKYVVPKGYPDHPLKDSPLNVVEKPEYKVYYASVNERDGKVYTTSSRSLAIVGVADTIAEAELLTEMGLANVHGEFHSRHDIGKEALIRKRIEHMDAIRGRRQP</sequence>
<dbReference type="AlphaFoldDB" id="D1Z1U7"/>
<proteinExistence type="inferred from homology"/>
<keyword evidence="6 15" id="KW-0547">Nucleotide-binding</keyword>
<feature type="domain" description="ATP-grasp" evidence="16">
    <location>
        <begin position="110"/>
        <end position="317"/>
    </location>
</feature>
<evidence type="ECO:0000259" key="16">
    <source>
        <dbReference type="PROSITE" id="PS50975"/>
    </source>
</evidence>
<evidence type="ECO:0000256" key="15">
    <source>
        <dbReference type="PROSITE-ProRule" id="PRU00409"/>
    </source>
</evidence>
<comment type="cofactor">
    <cofactor evidence="2">
        <name>Mg(2+)</name>
        <dbReference type="ChEBI" id="CHEBI:18420"/>
    </cofactor>
</comment>
<dbReference type="EC" id="6.3.4.13" evidence="4 14"/>
<dbReference type="InterPro" id="IPR000115">
    <property type="entry name" value="PRibGlycinamide_synth"/>
</dbReference>
<gene>
    <name evidence="14 17" type="primary">purD</name>
    <name evidence="17" type="ordered locus">MCP_2597</name>
</gene>
<protein>
    <recommendedName>
        <fullName evidence="4 14">Phosphoribosylamine--glycine ligase</fullName>
        <ecNumber evidence="4 14">6.3.4.13</ecNumber>
    </recommendedName>
    <alternativeName>
        <fullName evidence="14">GARS</fullName>
    </alternativeName>
    <alternativeName>
        <fullName evidence="12 14">Glycinamide ribonucleotide synthetase</fullName>
    </alternativeName>
    <alternativeName>
        <fullName evidence="13 14">Phosphoribosylglycinamide synthetase</fullName>
    </alternativeName>
</protein>
<dbReference type="GO" id="GO:0005524">
    <property type="term" value="F:ATP binding"/>
    <property type="evidence" value="ECO:0007669"/>
    <property type="project" value="UniProtKB-UniRule"/>
</dbReference>
<keyword evidence="10" id="KW-0464">Manganese</keyword>
<comment type="cofactor">
    <cofactor evidence="1">
        <name>Mn(2+)</name>
        <dbReference type="ChEBI" id="CHEBI:29035"/>
    </cofactor>
</comment>
<evidence type="ECO:0000256" key="14">
    <source>
        <dbReference type="HAMAP-Rule" id="MF_00138"/>
    </source>
</evidence>